<comment type="caution">
    <text evidence="1">The sequence shown here is derived from an EMBL/GenBank/DDBJ whole genome shotgun (WGS) entry which is preliminary data.</text>
</comment>
<dbReference type="Proteomes" id="UP000736787">
    <property type="component" value="Unassembled WGS sequence"/>
</dbReference>
<gene>
    <name evidence="1" type="ORF">PC117_g6470</name>
</gene>
<name>A0A8T1E4E8_9STRA</name>
<proteinExistence type="predicted"/>
<dbReference type="AlphaFoldDB" id="A0A8T1E4E8"/>
<protein>
    <submittedName>
        <fullName evidence="1">Uncharacterized protein</fullName>
    </submittedName>
</protein>
<dbReference type="EMBL" id="RCMK01000123">
    <property type="protein sequence ID" value="KAG2947854.1"/>
    <property type="molecule type" value="Genomic_DNA"/>
</dbReference>
<evidence type="ECO:0000313" key="1">
    <source>
        <dbReference type="EMBL" id="KAG2947854.1"/>
    </source>
</evidence>
<organism evidence="1 2">
    <name type="scientific">Phytophthora cactorum</name>
    <dbReference type="NCBI Taxonomy" id="29920"/>
    <lineage>
        <taxon>Eukaryota</taxon>
        <taxon>Sar</taxon>
        <taxon>Stramenopiles</taxon>
        <taxon>Oomycota</taxon>
        <taxon>Peronosporomycetes</taxon>
        <taxon>Peronosporales</taxon>
        <taxon>Peronosporaceae</taxon>
        <taxon>Phytophthora</taxon>
    </lineage>
</organism>
<reference evidence="1" key="1">
    <citation type="submission" date="2018-10" db="EMBL/GenBank/DDBJ databases">
        <title>Effector identification in a new, highly contiguous assembly of the strawberry crown rot pathogen Phytophthora cactorum.</title>
        <authorList>
            <person name="Armitage A.D."/>
            <person name="Nellist C.F."/>
            <person name="Bates H."/>
            <person name="Vickerstaff R.J."/>
            <person name="Harrison R.J."/>
        </authorList>
    </citation>
    <scope>NUCLEOTIDE SEQUENCE</scope>
    <source>
        <strain evidence="1">4040</strain>
    </source>
</reference>
<sequence>MIHTGAARLGLEGSPQEVRVPPCRRLHEALEGCFVLDAKAEDYKDKVLDAGPRAEDVVIAFFMVRDLGEGSRYWLARDTSSSHV</sequence>
<accession>A0A8T1E4E8</accession>
<evidence type="ECO:0000313" key="2">
    <source>
        <dbReference type="Proteomes" id="UP000736787"/>
    </source>
</evidence>